<evidence type="ECO:0000256" key="6">
    <source>
        <dbReference type="ARBA" id="ARBA00023004"/>
    </source>
</evidence>
<keyword evidence="7 8" id="KW-0472">Membrane</keyword>
<organism evidence="9 10">
    <name type="scientific">Taenia crassiceps</name>
    <dbReference type="NCBI Taxonomy" id="6207"/>
    <lineage>
        <taxon>Eukaryota</taxon>
        <taxon>Metazoa</taxon>
        <taxon>Spiralia</taxon>
        <taxon>Lophotrochozoa</taxon>
        <taxon>Platyhelminthes</taxon>
        <taxon>Cestoda</taxon>
        <taxon>Eucestoda</taxon>
        <taxon>Cyclophyllidea</taxon>
        <taxon>Taeniidae</taxon>
        <taxon>Taenia</taxon>
    </lineage>
</organism>
<evidence type="ECO:0000256" key="4">
    <source>
        <dbReference type="ARBA" id="ARBA00022723"/>
    </source>
</evidence>
<dbReference type="InterPro" id="IPR014314">
    <property type="entry name" value="Succ_DH_cytb556"/>
</dbReference>
<dbReference type="Pfam" id="PF01127">
    <property type="entry name" value="Sdh_cyt"/>
    <property type="match status" value="1"/>
</dbReference>
<comment type="caution">
    <text evidence="9">The sequence shown here is derived from an EMBL/GenBank/DDBJ whole genome shotgun (WGS) entry which is preliminary data.</text>
</comment>
<evidence type="ECO:0000256" key="8">
    <source>
        <dbReference type="SAM" id="Phobius"/>
    </source>
</evidence>
<gene>
    <name evidence="9" type="ORF">TcWFU_008366</name>
</gene>
<comment type="subcellular location">
    <subcellularLocation>
        <location evidence="1">Membrane</location>
        <topology evidence="1">Multi-pass membrane protein</topology>
    </subcellularLocation>
</comment>
<feature type="transmembrane region" description="Helical" evidence="8">
    <location>
        <begin position="91"/>
        <end position="113"/>
    </location>
</feature>
<evidence type="ECO:0000256" key="1">
    <source>
        <dbReference type="ARBA" id="ARBA00004141"/>
    </source>
</evidence>
<dbReference type="SUPFAM" id="SSF81343">
    <property type="entry name" value="Fumarate reductase respiratory complex transmembrane subunits"/>
    <property type="match status" value="1"/>
</dbReference>
<evidence type="ECO:0000256" key="3">
    <source>
        <dbReference type="ARBA" id="ARBA00022692"/>
    </source>
</evidence>
<keyword evidence="5 8" id="KW-1133">Transmembrane helix</keyword>
<evidence type="ECO:0000256" key="2">
    <source>
        <dbReference type="ARBA" id="ARBA00022617"/>
    </source>
</evidence>
<dbReference type="CDD" id="cd03499">
    <property type="entry name" value="SQR_TypeC_SdhC"/>
    <property type="match status" value="1"/>
</dbReference>
<dbReference type="Proteomes" id="UP001651158">
    <property type="component" value="Unassembled WGS sequence"/>
</dbReference>
<evidence type="ECO:0000256" key="5">
    <source>
        <dbReference type="ARBA" id="ARBA00022989"/>
    </source>
</evidence>
<dbReference type="PANTHER" id="PTHR10978:SF5">
    <property type="entry name" value="SUCCINATE DEHYDROGENASE CYTOCHROME B560 SUBUNIT, MITOCHONDRIAL"/>
    <property type="match status" value="1"/>
</dbReference>
<name>A0ABR4QMW1_9CEST</name>
<evidence type="ECO:0000256" key="7">
    <source>
        <dbReference type="ARBA" id="ARBA00023136"/>
    </source>
</evidence>
<keyword evidence="2" id="KW-0349">Heme</keyword>
<keyword evidence="10" id="KW-1185">Reference proteome</keyword>
<dbReference type="EMBL" id="JAKROA010000002">
    <property type="protein sequence ID" value="KAL5110784.1"/>
    <property type="molecule type" value="Genomic_DNA"/>
</dbReference>
<protein>
    <recommendedName>
        <fullName evidence="11">Succinate dehydrogenase cytochrome b560 subunit, mitochondrial</fullName>
    </recommendedName>
</protein>
<keyword evidence="4" id="KW-0479">Metal-binding</keyword>
<reference evidence="9 10" key="1">
    <citation type="journal article" date="2022" name="Front. Cell. Infect. Microbiol.">
        <title>The Genomes of Two Strains of Taenia crassiceps the Animal Model for the Study of Human Cysticercosis.</title>
        <authorList>
            <person name="Bobes R.J."/>
            <person name="Estrada K."/>
            <person name="Rios-Valencia D.G."/>
            <person name="Calderon-Gallegos A."/>
            <person name="de la Torre P."/>
            <person name="Carrero J.C."/>
            <person name="Sanchez-Flores A."/>
            <person name="Laclette J.P."/>
        </authorList>
    </citation>
    <scope>NUCLEOTIDE SEQUENCE [LARGE SCALE GENOMIC DNA]</scope>
    <source>
        <strain evidence="9">WFUcys</strain>
    </source>
</reference>
<dbReference type="PROSITE" id="PS01001">
    <property type="entry name" value="SDH_CYT_2"/>
    <property type="match status" value="1"/>
</dbReference>
<evidence type="ECO:0000313" key="9">
    <source>
        <dbReference type="EMBL" id="KAL5110784.1"/>
    </source>
</evidence>
<dbReference type="PANTHER" id="PTHR10978">
    <property type="entry name" value="SUCCINATE DEHYDROGENASE CYTOCHROME B560 SUBUNIT"/>
    <property type="match status" value="1"/>
</dbReference>
<feature type="transmembrane region" description="Helical" evidence="8">
    <location>
        <begin position="157"/>
        <end position="177"/>
    </location>
</feature>
<accession>A0ABR4QMW1</accession>
<dbReference type="InterPro" id="IPR034804">
    <property type="entry name" value="SQR/QFR_C/D"/>
</dbReference>
<evidence type="ECO:0000313" key="10">
    <source>
        <dbReference type="Proteomes" id="UP001651158"/>
    </source>
</evidence>
<keyword evidence="3 8" id="KW-0812">Transmembrane</keyword>
<dbReference type="Gene3D" id="1.20.1300.10">
    <property type="entry name" value="Fumarate reductase/succinate dehydrogenase, transmembrane subunit"/>
    <property type="match status" value="1"/>
</dbReference>
<dbReference type="InterPro" id="IPR018495">
    <property type="entry name" value="Succ_DH_cyt_bsu_CS"/>
</dbReference>
<evidence type="ECO:0008006" key="11">
    <source>
        <dbReference type="Google" id="ProtNLM"/>
    </source>
</evidence>
<dbReference type="InterPro" id="IPR000701">
    <property type="entry name" value="SuccDH_FuR_B_TM-su"/>
</dbReference>
<sequence>MSTFVGALLRAYAAPFRGLPARNLSTVSQVFLRTTPVLSTTKHYKGSTSEEVRLKAQSEMQDYWDRNIKLKRPWSPHLTIYSPPLCMRNSFLHRATGIAMAVVWMGAGTAGFCFSFGPSIMFGAKCLLAYPLVYHYTNGMRHLAWDYAIGFDMKTVNLTGSTVLILSVLITLALASIKL</sequence>
<dbReference type="Gene3D" id="1.20.5.540">
    <property type="entry name" value="Single helix bin"/>
    <property type="match status" value="1"/>
</dbReference>
<proteinExistence type="predicted"/>
<keyword evidence="6" id="KW-0408">Iron</keyword>